<organism evidence="3 4">
    <name type="scientific">Candidatus Ryanbacteria bacterium RIFCSPLOWO2_01_FULL_48_26</name>
    <dbReference type="NCBI Taxonomy" id="1802126"/>
    <lineage>
        <taxon>Bacteria</taxon>
        <taxon>Candidatus Ryaniibacteriota</taxon>
    </lineage>
</organism>
<feature type="transmembrane region" description="Helical" evidence="2">
    <location>
        <begin position="48"/>
        <end position="69"/>
    </location>
</feature>
<gene>
    <name evidence="3" type="ORF">A3B25_01795</name>
</gene>
<feature type="coiled-coil region" evidence="1">
    <location>
        <begin position="72"/>
        <end position="99"/>
    </location>
</feature>
<dbReference type="STRING" id="1802126.A3B25_01795"/>
<reference evidence="3 4" key="1">
    <citation type="journal article" date="2016" name="Nat. Commun.">
        <title>Thousands of microbial genomes shed light on interconnected biogeochemical processes in an aquifer system.</title>
        <authorList>
            <person name="Anantharaman K."/>
            <person name="Brown C.T."/>
            <person name="Hug L.A."/>
            <person name="Sharon I."/>
            <person name="Castelle C.J."/>
            <person name="Probst A.J."/>
            <person name="Thomas B.C."/>
            <person name="Singh A."/>
            <person name="Wilkins M.J."/>
            <person name="Karaoz U."/>
            <person name="Brodie E.L."/>
            <person name="Williams K.H."/>
            <person name="Hubbard S.S."/>
            <person name="Banfield J.F."/>
        </authorList>
    </citation>
    <scope>NUCLEOTIDE SEQUENCE [LARGE SCALE GENOMIC DNA]</scope>
</reference>
<keyword evidence="2" id="KW-0812">Transmembrane</keyword>
<accession>A0A1G2GX64</accession>
<name>A0A1G2GX64_9BACT</name>
<sequence length="144" mass="16693">MQMPLVYSKYLRIELWENTFLGLLYSKFACRHIRCMLEAMEGGNMLKAGGSVLLVLLLFFLSVQIYSFVSQTNKTEREYAELQNKLKQAKEDQNKFVADMDYYLNPENLKKELKGRFNYREPGEKMLILVNKGTSSLVSSSTPQ</sequence>
<keyword evidence="1" id="KW-0175">Coiled coil</keyword>
<evidence type="ECO:0008006" key="5">
    <source>
        <dbReference type="Google" id="ProtNLM"/>
    </source>
</evidence>
<keyword evidence="2" id="KW-0472">Membrane</keyword>
<dbReference type="AlphaFoldDB" id="A0A1G2GX64"/>
<protein>
    <recommendedName>
        <fullName evidence="5">Septum formation initiator</fullName>
    </recommendedName>
</protein>
<comment type="caution">
    <text evidence="3">The sequence shown here is derived from an EMBL/GenBank/DDBJ whole genome shotgun (WGS) entry which is preliminary data.</text>
</comment>
<dbReference type="EMBL" id="MHNW01000007">
    <property type="protein sequence ID" value="OGZ54378.1"/>
    <property type="molecule type" value="Genomic_DNA"/>
</dbReference>
<dbReference type="Proteomes" id="UP000179106">
    <property type="component" value="Unassembled WGS sequence"/>
</dbReference>
<evidence type="ECO:0000313" key="3">
    <source>
        <dbReference type="EMBL" id="OGZ54378.1"/>
    </source>
</evidence>
<proteinExistence type="predicted"/>
<evidence type="ECO:0000256" key="1">
    <source>
        <dbReference type="SAM" id="Coils"/>
    </source>
</evidence>
<evidence type="ECO:0000256" key="2">
    <source>
        <dbReference type="SAM" id="Phobius"/>
    </source>
</evidence>
<evidence type="ECO:0000313" key="4">
    <source>
        <dbReference type="Proteomes" id="UP000179106"/>
    </source>
</evidence>
<keyword evidence="2" id="KW-1133">Transmembrane helix</keyword>